<dbReference type="RefSeq" id="WP_011616974.1">
    <property type="nucleotide sequence ID" value="NC_008314.1"/>
</dbReference>
<dbReference type="InterPro" id="IPR022478">
    <property type="entry name" value="ABC_transptr_sub-bd_PQQ"/>
</dbReference>
<dbReference type="CDD" id="cd06268">
    <property type="entry name" value="PBP1_ABC_transporter_LIVBP-like"/>
    <property type="match status" value="1"/>
</dbReference>
<accession>Q0K2E0</accession>
<proteinExistence type="predicted"/>
<evidence type="ECO:0008006" key="3">
    <source>
        <dbReference type="Google" id="ProtNLM"/>
    </source>
</evidence>
<dbReference type="NCBIfam" id="TIGR03863">
    <property type="entry name" value="PQQ_ABC_bind"/>
    <property type="match status" value="1"/>
</dbReference>
<dbReference type="HOGENOM" id="CLU_052000_0_0_4"/>
<dbReference type="eggNOG" id="COG0683">
    <property type="taxonomic scope" value="Bacteria"/>
</dbReference>
<dbReference type="SUPFAM" id="SSF53822">
    <property type="entry name" value="Periplasmic binding protein-like I"/>
    <property type="match status" value="1"/>
</dbReference>
<name>Q0K2E0_CUPNH</name>
<reference evidence="1 2" key="1">
    <citation type="journal article" date="2006" name="Nat. Biotechnol.">
        <title>Genome sequence of the bioplastic-producing 'Knallgas' bacterium Ralstonia eutropha H16.</title>
        <authorList>
            <person name="Pohlmann A."/>
            <person name="Fricke W.F."/>
            <person name="Reinecke F."/>
            <person name="Kusian B."/>
            <person name="Liesegang H."/>
            <person name="Cramm R."/>
            <person name="Eitinger T."/>
            <person name="Ewering C."/>
            <person name="Potter M."/>
            <person name="Schwartz E."/>
            <person name="Strittmatter A."/>
            <person name="Voss I."/>
            <person name="Gottschalk G."/>
            <person name="Steinbuechel A."/>
            <person name="Friedrich B."/>
            <person name="Bowien B."/>
        </authorList>
    </citation>
    <scope>NUCLEOTIDE SEQUENCE [LARGE SCALE GENOMIC DNA]</scope>
    <source>
        <strain evidence="2">ATCC 17699 / DSM 428 / KCTC 22496 / NCIMB 10442 / H16 / Stanier 337</strain>
    </source>
</reference>
<gene>
    <name evidence="1" type="ordered locus">H16_B1043</name>
</gene>
<dbReference type="Gene3D" id="3.40.50.2300">
    <property type="match status" value="2"/>
</dbReference>
<dbReference type="KEGG" id="reh:H16_B1043"/>
<dbReference type="InterPro" id="IPR028082">
    <property type="entry name" value="Peripla_BP_I"/>
</dbReference>
<dbReference type="EMBL" id="AM260480">
    <property type="protein sequence ID" value="CAJ95834.1"/>
    <property type="molecule type" value="Genomic_DNA"/>
</dbReference>
<dbReference type="STRING" id="381666.H16_B1043"/>
<evidence type="ECO:0000313" key="1">
    <source>
        <dbReference type="EMBL" id="CAJ95834.1"/>
    </source>
</evidence>
<evidence type="ECO:0000313" key="2">
    <source>
        <dbReference type="Proteomes" id="UP000008210"/>
    </source>
</evidence>
<protein>
    <recommendedName>
        <fullName evidence="3">Branched-chain amino acid ABC transporter substrate-binding protein</fullName>
    </recommendedName>
</protein>
<keyword evidence="2" id="KW-1185">Reference proteome</keyword>
<sequence>MTERSRAWWQWWRAGLGAVALGWLPAAVHAAEVRVAVVSQADDARYAPRRLAQRYPGQPQGRALDGAQVAAAEARVALGAAGQSLRLEAQEARTEAEVAPLVAALARQGTRYILLDLPPASVRAATGAVKPGEALLFNVSADDDALRGAGCAPVLLHTLPSLRMRADALMQYLALRKWRRALLLSGPSAADAAQRDALVASARRFGIAWSAQRAFRLSNDPRERDQANLGLLTGGVDYDVVVVADADGEFARGVPYATLLPRPVVGAGGLGAQAWHWAWERNGGPQLNRRFMRAAGRPMTGYDWAAWVAVKAIAESVARLPGAGFAGQAQALAAGQVVVDGFKGPPLSFRRWDRQLRQPVLLAHPDGVAGMAPVEGVLHPKNNLDTLGADEADTACRAPSA</sequence>
<dbReference type="Proteomes" id="UP000008210">
    <property type="component" value="Chromosome 2"/>
</dbReference>
<dbReference type="AlphaFoldDB" id="Q0K2E0"/>
<organism evidence="1 2">
    <name type="scientific">Cupriavidus necator (strain ATCC 17699 / DSM 428 / KCTC 22496 / NCIMB 10442 / H16 / Stanier 337)</name>
    <name type="common">Ralstonia eutropha</name>
    <dbReference type="NCBI Taxonomy" id="381666"/>
    <lineage>
        <taxon>Bacteria</taxon>
        <taxon>Pseudomonadati</taxon>
        <taxon>Pseudomonadota</taxon>
        <taxon>Betaproteobacteria</taxon>
        <taxon>Burkholderiales</taxon>
        <taxon>Burkholderiaceae</taxon>
        <taxon>Cupriavidus</taxon>
    </lineage>
</organism>